<comment type="caution">
    <text evidence="1">The sequence shown here is derived from an EMBL/GenBank/DDBJ whole genome shotgun (WGS) entry which is preliminary data.</text>
</comment>
<dbReference type="SMART" id="SM00855">
    <property type="entry name" value="PGAM"/>
    <property type="match status" value="1"/>
</dbReference>
<dbReference type="PANTHER" id="PTHR48100">
    <property type="entry name" value="BROAD-SPECIFICITY PHOSPHATASE YOR283W-RELATED"/>
    <property type="match status" value="1"/>
</dbReference>
<dbReference type="SUPFAM" id="SSF53254">
    <property type="entry name" value="Phosphoglycerate mutase-like"/>
    <property type="match status" value="1"/>
</dbReference>
<dbReference type="CDD" id="cd07067">
    <property type="entry name" value="HP_PGM_like"/>
    <property type="match status" value="1"/>
</dbReference>
<evidence type="ECO:0008006" key="3">
    <source>
        <dbReference type="Google" id="ProtNLM"/>
    </source>
</evidence>
<keyword evidence="2" id="KW-1185">Reference proteome</keyword>
<dbReference type="InterPro" id="IPR001345">
    <property type="entry name" value="PG/BPGM_mutase_AS"/>
</dbReference>
<dbReference type="Gene3D" id="3.40.50.1240">
    <property type="entry name" value="Phosphoglycerate mutase-like"/>
    <property type="match status" value="1"/>
</dbReference>
<dbReference type="Proteomes" id="UP001530377">
    <property type="component" value="Unassembled WGS sequence"/>
</dbReference>
<name>A0ABD3R1S0_9STRA</name>
<organism evidence="1 2">
    <name type="scientific">Cyclostephanos tholiformis</name>
    <dbReference type="NCBI Taxonomy" id="382380"/>
    <lineage>
        <taxon>Eukaryota</taxon>
        <taxon>Sar</taxon>
        <taxon>Stramenopiles</taxon>
        <taxon>Ochrophyta</taxon>
        <taxon>Bacillariophyta</taxon>
        <taxon>Coscinodiscophyceae</taxon>
        <taxon>Thalassiosirophycidae</taxon>
        <taxon>Stephanodiscales</taxon>
        <taxon>Stephanodiscaceae</taxon>
        <taxon>Cyclostephanos</taxon>
    </lineage>
</organism>
<reference evidence="1 2" key="1">
    <citation type="submission" date="2024-10" db="EMBL/GenBank/DDBJ databases">
        <title>Updated reference genomes for cyclostephanoid diatoms.</title>
        <authorList>
            <person name="Roberts W.R."/>
            <person name="Alverson A.J."/>
        </authorList>
    </citation>
    <scope>NUCLEOTIDE SEQUENCE [LARGE SCALE GENOMIC DNA]</scope>
    <source>
        <strain evidence="1 2">AJA228-03</strain>
    </source>
</reference>
<dbReference type="PANTHER" id="PTHR48100:SF10">
    <property type="entry name" value="2-CARBOXY-D-ARABINITOL-1-PHOSPHATASE-RELATED"/>
    <property type="match status" value="1"/>
</dbReference>
<dbReference type="InterPro" id="IPR029033">
    <property type="entry name" value="His_PPase_superfam"/>
</dbReference>
<proteinExistence type="predicted"/>
<dbReference type="EMBL" id="JALLPB020000789">
    <property type="protein sequence ID" value="KAL3806533.1"/>
    <property type="molecule type" value="Genomic_DNA"/>
</dbReference>
<dbReference type="AlphaFoldDB" id="A0ABD3R1S0"/>
<evidence type="ECO:0000313" key="1">
    <source>
        <dbReference type="EMBL" id="KAL3806533.1"/>
    </source>
</evidence>
<accession>A0ABD3R1S0</accession>
<dbReference type="InterPro" id="IPR050275">
    <property type="entry name" value="PGM_Phosphatase"/>
</dbReference>
<evidence type="ECO:0000313" key="2">
    <source>
        <dbReference type="Proteomes" id="UP001530377"/>
    </source>
</evidence>
<dbReference type="InterPro" id="IPR013078">
    <property type="entry name" value="His_Pase_superF_clade-1"/>
</dbReference>
<dbReference type="Pfam" id="PF00300">
    <property type="entry name" value="His_Phos_1"/>
    <property type="match status" value="1"/>
</dbReference>
<protein>
    <recommendedName>
        <fullName evidence="3">Phosphoglycerate mutase</fullName>
    </recommendedName>
</protein>
<sequence length="266" mass="29264">MTTTTTTNRRRCRRYLLARHGETNYNREGRVQGTSGVSVLTPDGIAQAAALGAGDMPDDIVFNESSSSSSMVVAVARAPPITRTWCSPLSRCLQTYAAIELHEWQGRLRHEIEMSPLEIDRANWQAFRNDPTPLRLDGGKFASVLDCWERAVRNWKVIQSDAATSSDVAANADAHASSSSSNAVPIPSSMETDGVDPSGVVFVMCHSALGKCMLLQALGMGIEMEYEFGNCDCVEVEWHDDDDVATRWRRVNPGGGGEWRYIPPQR</sequence>
<dbReference type="PROSITE" id="PS00175">
    <property type="entry name" value="PG_MUTASE"/>
    <property type="match status" value="1"/>
</dbReference>
<gene>
    <name evidence="1" type="ORF">ACHAXA_001752</name>
</gene>